<dbReference type="EMBL" id="VDLU01000003">
    <property type="protein sequence ID" value="TNJ27981.1"/>
    <property type="molecule type" value="Genomic_DNA"/>
</dbReference>
<dbReference type="InterPro" id="IPR036322">
    <property type="entry name" value="WD40_repeat_dom_sf"/>
</dbReference>
<feature type="region of interest" description="Disordered" evidence="1">
    <location>
        <begin position="376"/>
        <end position="405"/>
    </location>
</feature>
<dbReference type="OrthoDB" id="10254010at2759"/>
<dbReference type="Gene3D" id="2.130.10.10">
    <property type="entry name" value="YVTN repeat-like/Quinoprotein amine dehydrogenase"/>
    <property type="match status" value="1"/>
</dbReference>
<dbReference type="AlphaFoldDB" id="A0A4Z1T690"/>
<dbReference type="SUPFAM" id="SSF50978">
    <property type="entry name" value="WD40 repeat-like"/>
    <property type="match status" value="1"/>
</dbReference>
<organism evidence="2 3">
    <name type="scientific">Giardia muris</name>
    <dbReference type="NCBI Taxonomy" id="5742"/>
    <lineage>
        <taxon>Eukaryota</taxon>
        <taxon>Metamonada</taxon>
        <taxon>Diplomonadida</taxon>
        <taxon>Hexamitidae</taxon>
        <taxon>Giardiinae</taxon>
        <taxon>Giardia</taxon>
    </lineage>
</organism>
<reference evidence="2 3" key="1">
    <citation type="submission" date="2019-05" db="EMBL/GenBank/DDBJ databases">
        <title>The compact genome of Giardia muris reveals important steps in the evolution of intestinal protozoan parasites.</title>
        <authorList>
            <person name="Xu F."/>
            <person name="Jimenez-Gonzalez A."/>
            <person name="Einarsson E."/>
            <person name="Astvaldsson A."/>
            <person name="Peirasmaki D."/>
            <person name="Eckmann L."/>
            <person name="Andersson J.O."/>
            <person name="Svard S.G."/>
            <person name="Jerlstrom-Hultqvist J."/>
        </authorList>
    </citation>
    <scope>NUCLEOTIDE SEQUENCE [LARGE SCALE GENOMIC DNA]</scope>
    <source>
        <strain evidence="2 3">Roberts-Thomson</strain>
    </source>
</reference>
<evidence type="ECO:0000313" key="2">
    <source>
        <dbReference type="EMBL" id="TNJ27981.1"/>
    </source>
</evidence>
<name>A0A4Z1T690_GIAMU</name>
<dbReference type="VEuPathDB" id="GiardiaDB:GMRT_13506"/>
<keyword evidence="3" id="KW-1185">Reference proteome</keyword>
<protein>
    <submittedName>
        <fullName evidence="2">WD40 repeat protein</fullName>
    </submittedName>
</protein>
<comment type="caution">
    <text evidence="2">The sequence shown here is derived from an EMBL/GenBank/DDBJ whole genome shotgun (WGS) entry which is preliminary data.</text>
</comment>
<accession>A0A4Z1T690</accession>
<evidence type="ECO:0000313" key="3">
    <source>
        <dbReference type="Proteomes" id="UP000315496"/>
    </source>
</evidence>
<dbReference type="Proteomes" id="UP000315496">
    <property type="component" value="Chromosome 3"/>
</dbReference>
<gene>
    <name evidence="2" type="ORF">GMRT_13506</name>
</gene>
<dbReference type="InterPro" id="IPR001680">
    <property type="entry name" value="WD40_rpt"/>
</dbReference>
<proteinExistence type="predicted"/>
<feature type="compositionally biased region" description="Polar residues" evidence="1">
    <location>
        <begin position="395"/>
        <end position="405"/>
    </location>
</feature>
<sequence>MADVLLGQKIEGSPTVVAFSGEASIFAYGTIHGEVYLRQLVPGCEVSPSVSFDSDICEVDNPYYPGTQLLAMCQPHSSSIRILIWLEDATLLSVDTKGIVAITQFKGVEDVVDLLTNCKETCSRDAPMSNVSFTIVSIQNSICTHPISHAKEFLWKDDLYIAFGDEEGYIAITKALDDFKGLTVLQTLDDAGDYISGIEWSDFRGQLYASSGDGTVYKYSVFHRETERLKSLRFKLMDNSSPEDCELTCLSMDPNGRYLYAGTSTGHLFIYSIKDVSLPTNKVRTGSKNVEQMVHVFENLFLVGSETGIVRLVGTQPPTVYGIFCHLFKDPVLILTLATDGSLAVVASFDLKLYMLDCTWIKEMVDGATMTSEPGAGITGAAEPVKKRSTKKITKQQARSKVPTQARRQAFFSDLF</sequence>
<dbReference type="SMART" id="SM00320">
    <property type="entry name" value="WD40"/>
    <property type="match status" value="4"/>
</dbReference>
<dbReference type="InterPro" id="IPR015943">
    <property type="entry name" value="WD40/YVTN_repeat-like_dom_sf"/>
</dbReference>
<evidence type="ECO:0000256" key="1">
    <source>
        <dbReference type="SAM" id="MobiDB-lite"/>
    </source>
</evidence>